<evidence type="ECO:0000313" key="2">
    <source>
        <dbReference type="EMBL" id="PWR04438.1"/>
    </source>
</evidence>
<dbReference type="AlphaFoldDB" id="A0A2V2LFM3"/>
<keyword evidence="1" id="KW-0812">Transmembrane</keyword>
<dbReference type="OrthoDB" id="7842285at2"/>
<feature type="transmembrane region" description="Helical" evidence="1">
    <location>
        <begin position="50"/>
        <end position="71"/>
    </location>
</feature>
<dbReference type="Proteomes" id="UP000245680">
    <property type="component" value="Unassembled WGS sequence"/>
</dbReference>
<gene>
    <name evidence="2" type="ORF">DKT77_01815</name>
</gene>
<keyword evidence="1" id="KW-1133">Transmembrane helix</keyword>
<organism evidence="2 3">
    <name type="scientific">Meridianimarinicoccus roseus</name>
    <dbReference type="NCBI Taxonomy" id="2072018"/>
    <lineage>
        <taxon>Bacteria</taxon>
        <taxon>Pseudomonadati</taxon>
        <taxon>Pseudomonadota</taxon>
        <taxon>Alphaproteobacteria</taxon>
        <taxon>Rhodobacterales</taxon>
        <taxon>Paracoccaceae</taxon>
        <taxon>Meridianimarinicoccus</taxon>
    </lineage>
</organism>
<proteinExistence type="predicted"/>
<dbReference type="EMBL" id="QGKU01000004">
    <property type="protein sequence ID" value="PWR04438.1"/>
    <property type="molecule type" value="Genomic_DNA"/>
</dbReference>
<dbReference type="Gene3D" id="2.60.120.380">
    <property type="match status" value="1"/>
</dbReference>
<dbReference type="RefSeq" id="WP_109810033.1">
    <property type="nucleotide sequence ID" value="NZ_QGKU01000004.1"/>
</dbReference>
<keyword evidence="1" id="KW-0472">Membrane</keyword>
<reference evidence="2 3" key="1">
    <citation type="submission" date="2018-05" db="EMBL/GenBank/DDBJ databases">
        <title>Rhodobacteraceae gen. nov., sp. nov. isolated from sea water.</title>
        <authorList>
            <person name="Ren Y."/>
        </authorList>
    </citation>
    <scope>NUCLEOTIDE SEQUENCE [LARGE SCALE GENOMIC DNA]</scope>
    <source>
        <strain evidence="2 3">TG-679</strain>
    </source>
</reference>
<dbReference type="SUPFAM" id="SSF89260">
    <property type="entry name" value="Collagen-binding domain"/>
    <property type="match status" value="1"/>
</dbReference>
<evidence type="ECO:0000313" key="3">
    <source>
        <dbReference type="Proteomes" id="UP000245680"/>
    </source>
</evidence>
<accession>A0A2V2LFM3</accession>
<name>A0A2V2LFM3_9RHOB</name>
<feature type="transmembrane region" description="Helical" evidence="1">
    <location>
        <begin position="12"/>
        <end position="30"/>
    </location>
</feature>
<protein>
    <submittedName>
        <fullName evidence="2">Uncharacterized protein</fullName>
    </submittedName>
</protein>
<evidence type="ECO:0000256" key="1">
    <source>
        <dbReference type="SAM" id="Phobius"/>
    </source>
</evidence>
<sequence length="232" mass="24897">MEFTALDPWKLIVLMAAGGVFALAGLWLILRPKTDGHSMVVHVWGMKLEASSAGVLVFLIGTAFFATPLFVRENSASGGAATQQASGDPGSPPAAVVRNAAEESRVQTSEARPQSVQTVSGRAITAVGSEVEPNDNVAEANEIAVGSVISGTVEQGNPDYYSFTFPEDYVGSFAVNLSGDVVWFTLYDDLGARIGNYRDSTRREVRSPRYYVSFGTSDRRADYRLSVASRSE</sequence>
<keyword evidence="3" id="KW-1185">Reference proteome</keyword>
<comment type="caution">
    <text evidence="2">The sequence shown here is derived from an EMBL/GenBank/DDBJ whole genome shotgun (WGS) entry which is preliminary data.</text>
</comment>